<dbReference type="InterPro" id="IPR011333">
    <property type="entry name" value="SKP1/BTB/POZ_sf"/>
</dbReference>
<protein>
    <submittedName>
        <fullName evidence="3">ANK1 protein</fullName>
    </submittedName>
</protein>
<dbReference type="OrthoDB" id="425595at2759"/>
<dbReference type="Pfam" id="PF00651">
    <property type="entry name" value="BTB"/>
    <property type="match status" value="1"/>
</dbReference>
<evidence type="ECO:0000313" key="3">
    <source>
        <dbReference type="EMBL" id="CAE7254519.1"/>
    </source>
</evidence>
<gene>
    <name evidence="3" type="primary">ANK1</name>
    <name evidence="3" type="ORF">SNAT2548_LOCUS12875</name>
</gene>
<dbReference type="InterPro" id="IPR000210">
    <property type="entry name" value="BTB/POZ_dom"/>
</dbReference>
<evidence type="ECO:0000256" key="1">
    <source>
        <dbReference type="SAM" id="MobiDB-lite"/>
    </source>
</evidence>
<feature type="domain" description="BTB" evidence="2">
    <location>
        <begin position="26"/>
        <end position="86"/>
    </location>
</feature>
<dbReference type="SMART" id="SM00225">
    <property type="entry name" value="BTB"/>
    <property type="match status" value="1"/>
</dbReference>
<sequence length="194" mass="21505">MAEACAAQVDSDQETPAAVATGEQVSDVALDFGEESMPASSVLLRLASPVFNRMLESDMKEAQQKVIKVDVAVATKQDFQVFYALLGPGAWSTDKVTEDSVDGLLSISDYYQVDFIKEACLKKLANLPVTAQRFVQANKHGLKRQRDRCLHELARRGGEEELVMLHTANSDLLLEVALKKQKLFKNFERNVPAF</sequence>
<reference evidence="3" key="1">
    <citation type="submission" date="2021-02" db="EMBL/GenBank/DDBJ databases">
        <authorList>
            <person name="Dougan E. K."/>
            <person name="Rhodes N."/>
            <person name="Thang M."/>
            <person name="Chan C."/>
        </authorList>
    </citation>
    <scope>NUCLEOTIDE SEQUENCE</scope>
</reference>
<proteinExistence type="predicted"/>
<dbReference type="AlphaFoldDB" id="A0A812LY51"/>
<comment type="caution">
    <text evidence="3">The sequence shown here is derived from an EMBL/GenBank/DDBJ whole genome shotgun (WGS) entry which is preliminary data.</text>
</comment>
<keyword evidence="4" id="KW-1185">Reference proteome</keyword>
<dbReference type="PROSITE" id="PS50097">
    <property type="entry name" value="BTB"/>
    <property type="match status" value="1"/>
</dbReference>
<dbReference type="Proteomes" id="UP000604046">
    <property type="component" value="Unassembled WGS sequence"/>
</dbReference>
<name>A0A812LY51_9DINO</name>
<dbReference type="CDD" id="cd18186">
    <property type="entry name" value="BTB_POZ_ZBTB_KLHL-like"/>
    <property type="match status" value="1"/>
</dbReference>
<organism evidence="3 4">
    <name type="scientific">Symbiodinium natans</name>
    <dbReference type="NCBI Taxonomy" id="878477"/>
    <lineage>
        <taxon>Eukaryota</taxon>
        <taxon>Sar</taxon>
        <taxon>Alveolata</taxon>
        <taxon>Dinophyceae</taxon>
        <taxon>Suessiales</taxon>
        <taxon>Symbiodiniaceae</taxon>
        <taxon>Symbiodinium</taxon>
    </lineage>
</organism>
<dbReference type="EMBL" id="CAJNDS010001292">
    <property type="protein sequence ID" value="CAE7254519.1"/>
    <property type="molecule type" value="Genomic_DNA"/>
</dbReference>
<feature type="region of interest" description="Disordered" evidence="1">
    <location>
        <begin position="1"/>
        <end position="20"/>
    </location>
</feature>
<dbReference type="SUPFAM" id="SSF54695">
    <property type="entry name" value="POZ domain"/>
    <property type="match status" value="1"/>
</dbReference>
<evidence type="ECO:0000313" key="4">
    <source>
        <dbReference type="Proteomes" id="UP000604046"/>
    </source>
</evidence>
<dbReference type="Gene3D" id="3.30.710.10">
    <property type="entry name" value="Potassium Channel Kv1.1, Chain A"/>
    <property type="match status" value="1"/>
</dbReference>
<accession>A0A812LY51</accession>
<evidence type="ECO:0000259" key="2">
    <source>
        <dbReference type="PROSITE" id="PS50097"/>
    </source>
</evidence>